<sequence length="122" mass="13058">MNLSLKRSLAAAAAVATGTIALLGAAAGTAEAGGRAHCDRAERPVWSEGPSRNMTARGCSLPSRERRWYRVEVDTLVQPRQKTDYVGGGVVETKTVHDRTIRCLGYTSGSKGTVNWFGCVPH</sequence>
<feature type="signal peptide" evidence="1">
    <location>
        <begin position="1"/>
        <end position="32"/>
    </location>
</feature>
<name>A0A937EF60_9ACTN</name>
<dbReference type="AlphaFoldDB" id="A0A937EF60"/>
<keyword evidence="3" id="KW-1185">Reference proteome</keyword>
<protein>
    <recommendedName>
        <fullName evidence="4">Secreted protein</fullName>
    </recommendedName>
</protein>
<evidence type="ECO:0008006" key="4">
    <source>
        <dbReference type="Google" id="ProtNLM"/>
    </source>
</evidence>
<comment type="caution">
    <text evidence="2">The sequence shown here is derived from an EMBL/GenBank/DDBJ whole genome shotgun (WGS) entry which is preliminary data.</text>
</comment>
<dbReference type="Proteomes" id="UP000661858">
    <property type="component" value="Unassembled WGS sequence"/>
</dbReference>
<reference evidence="2" key="1">
    <citation type="submission" date="2021-01" db="EMBL/GenBank/DDBJ databases">
        <title>WGS of actinomycetes isolated from Thailand.</title>
        <authorList>
            <person name="Thawai C."/>
        </authorList>
    </citation>
    <scope>NUCLEOTIDE SEQUENCE</scope>
    <source>
        <strain evidence="2">RCU-197</strain>
    </source>
</reference>
<evidence type="ECO:0000313" key="2">
    <source>
        <dbReference type="EMBL" id="MBL1081195.1"/>
    </source>
</evidence>
<evidence type="ECO:0000256" key="1">
    <source>
        <dbReference type="SAM" id="SignalP"/>
    </source>
</evidence>
<evidence type="ECO:0000313" key="3">
    <source>
        <dbReference type="Proteomes" id="UP000661858"/>
    </source>
</evidence>
<dbReference type="EMBL" id="JAERRK010000002">
    <property type="protein sequence ID" value="MBL1081195.1"/>
    <property type="molecule type" value="Genomic_DNA"/>
</dbReference>
<proteinExistence type="predicted"/>
<accession>A0A937EF60</accession>
<organism evidence="2 3">
    <name type="scientific">Streptomyces actinomycinicus</name>
    <dbReference type="NCBI Taxonomy" id="1695166"/>
    <lineage>
        <taxon>Bacteria</taxon>
        <taxon>Bacillati</taxon>
        <taxon>Actinomycetota</taxon>
        <taxon>Actinomycetes</taxon>
        <taxon>Kitasatosporales</taxon>
        <taxon>Streptomycetaceae</taxon>
        <taxon>Streptomyces</taxon>
    </lineage>
</organism>
<gene>
    <name evidence="2" type="ORF">JK359_04250</name>
</gene>
<dbReference type="RefSeq" id="WP_201831767.1">
    <property type="nucleotide sequence ID" value="NZ_JAERRK010000002.1"/>
</dbReference>
<feature type="chain" id="PRO_5036790705" description="Secreted protein" evidence="1">
    <location>
        <begin position="33"/>
        <end position="122"/>
    </location>
</feature>
<keyword evidence="1" id="KW-0732">Signal</keyword>